<proteinExistence type="predicted"/>
<feature type="signal peptide" evidence="1">
    <location>
        <begin position="1"/>
        <end position="27"/>
    </location>
</feature>
<accession>A0A0P8A7Q8</accession>
<sequence>MKKLVYYSSFVLLLAFLFQPNLNSLHAQIIYENCPNQELSYSIIDEETKQCGGQGRGGRGSSVTFLTCNPDPIQCCPGLQLPAEPLCNSLAP</sequence>
<dbReference type="STRING" id="1305737.GCA_000526355_03442"/>
<dbReference type="PATRIC" id="fig|1305737.6.peg.3032"/>
<reference evidence="2 3" key="1">
    <citation type="submission" date="2015-09" db="EMBL/GenBank/DDBJ databases">
        <title>Identification and resolution of microdiversity through metagenomic sequencing of parallel consortia.</title>
        <authorList>
            <person name="Nelson W.C."/>
            <person name="Romine M.F."/>
            <person name="Lindemann S.R."/>
        </authorList>
    </citation>
    <scope>NUCLEOTIDE SEQUENCE [LARGE SCALE GENOMIC DNA]</scope>
    <source>
        <strain evidence="2">HL-49</strain>
    </source>
</reference>
<evidence type="ECO:0000313" key="3">
    <source>
        <dbReference type="Proteomes" id="UP000050421"/>
    </source>
</evidence>
<feature type="chain" id="PRO_5006147678" evidence="1">
    <location>
        <begin position="28"/>
        <end position="92"/>
    </location>
</feature>
<comment type="caution">
    <text evidence="2">The sequence shown here is derived from an EMBL/GenBank/DDBJ whole genome shotgun (WGS) entry which is preliminary data.</text>
</comment>
<organism evidence="2 3">
    <name type="scientific">Algoriphagus marincola HL-49</name>
    <dbReference type="NCBI Taxonomy" id="1305737"/>
    <lineage>
        <taxon>Bacteria</taxon>
        <taxon>Pseudomonadati</taxon>
        <taxon>Bacteroidota</taxon>
        <taxon>Cytophagia</taxon>
        <taxon>Cytophagales</taxon>
        <taxon>Cyclobacteriaceae</taxon>
        <taxon>Algoriphagus</taxon>
    </lineage>
</organism>
<gene>
    <name evidence="2" type="ORF">HLUCCX10_12060</name>
</gene>
<protein>
    <submittedName>
        <fullName evidence="2">Uncharacterized protein</fullName>
    </submittedName>
</protein>
<dbReference type="AlphaFoldDB" id="A0A0P8A7Q8"/>
<evidence type="ECO:0000256" key="1">
    <source>
        <dbReference type="SAM" id="SignalP"/>
    </source>
</evidence>
<evidence type="ECO:0000313" key="2">
    <source>
        <dbReference type="EMBL" id="KPQ13809.1"/>
    </source>
</evidence>
<name>A0A0P8A7Q8_9BACT</name>
<dbReference type="EMBL" id="LJXT01000079">
    <property type="protein sequence ID" value="KPQ13809.1"/>
    <property type="molecule type" value="Genomic_DNA"/>
</dbReference>
<dbReference type="OrthoDB" id="828290at2"/>
<keyword evidence="1" id="KW-0732">Signal</keyword>
<dbReference type="Proteomes" id="UP000050421">
    <property type="component" value="Unassembled WGS sequence"/>
</dbReference>